<reference evidence="3" key="1">
    <citation type="submission" date="2016-06" db="EMBL/GenBank/DDBJ databases">
        <authorList>
            <person name="Varghese N."/>
            <person name="Submissions Spin"/>
        </authorList>
    </citation>
    <scope>NUCLEOTIDE SEQUENCE [LARGE SCALE GENOMIC DNA]</scope>
    <source>
        <strain evidence="3">DSM 45161</strain>
    </source>
</reference>
<keyword evidence="1" id="KW-1133">Transmembrane helix</keyword>
<gene>
    <name evidence="2" type="ORF">GA0070614_1694</name>
</gene>
<keyword evidence="1" id="KW-0812">Transmembrane</keyword>
<protein>
    <submittedName>
        <fullName evidence="2">Uncharacterized protein</fullName>
    </submittedName>
</protein>
<evidence type="ECO:0000256" key="1">
    <source>
        <dbReference type="SAM" id="Phobius"/>
    </source>
</evidence>
<dbReference type="RefSeq" id="WP_157744963.1">
    <property type="nucleotide sequence ID" value="NZ_LT607753.1"/>
</dbReference>
<accession>A0A1C5HT17</accession>
<keyword evidence="1" id="KW-0472">Membrane</keyword>
<evidence type="ECO:0000313" key="3">
    <source>
        <dbReference type="Proteomes" id="UP000198215"/>
    </source>
</evidence>
<dbReference type="EMBL" id="LT607753">
    <property type="protein sequence ID" value="SCG48741.1"/>
    <property type="molecule type" value="Genomic_DNA"/>
</dbReference>
<evidence type="ECO:0000313" key="2">
    <source>
        <dbReference type="EMBL" id="SCG48741.1"/>
    </source>
</evidence>
<organism evidence="2 3">
    <name type="scientific">Micromonospora coxensis</name>
    <dbReference type="NCBI Taxonomy" id="356852"/>
    <lineage>
        <taxon>Bacteria</taxon>
        <taxon>Bacillati</taxon>
        <taxon>Actinomycetota</taxon>
        <taxon>Actinomycetes</taxon>
        <taxon>Micromonosporales</taxon>
        <taxon>Micromonosporaceae</taxon>
        <taxon>Micromonospora</taxon>
    </lineage>
</organism>
<dbReference type="OrthoDB" id="3380977at2"/>
<feature type="transmembrane region" description="Helical" evidence="1">
    <location>
        <begin position="39"/>
        <end position="60"/>
    </location>
</feature>
<name>A0A1C5HT17_9ACTN</name>
<sequence length="470" mass="49529">MSVDELRVGLARIAATVVPDEDPYGRLLRQARRRRRRRLASLGAALAALLTATLAGPGLLGAAGPDPTADDIHGHPVDSAWTWRLVDSPTRGNLAGDTRFLAELTGRLRSTDRLSVAPELSTVKVLWADDSTGLRSVVLAYHSDTAAALVSLRAAAGTPPGELVRGGTMEANLPAEPFVALDVSHDEHRRLLGLAPTGCILSYDRSGRLSGAMHRRWQPAPDGDHLMVEHTLARGWWRVECDGRLRQAGPIQPHGWGIDTAWRRAPGVRPDPAVTAAWPTVRGADIAYRNLVDLSGLVGASLPEVRWAGRLDGDEAVLAGTAGRDSPLVLQVGTGGGGLVALAPAGQAGPDTPRADEPGQGRRPLVATGVTVAYDVAAVRVPAVVDGYPVLTDRLLVVPRPTAVRVEAVADGRVRATAPVRDGAAVLTLPLGARVTLRAVDGTGAVVGSGLLREPAHGERLFDEPLVRDW</sequence>
<dbReference type="AlphaFoldDB" id="A0A1C5HT17"/>
<proteinExistence type="predicted"/>
<dbReference type="Proteomes" id="UP000198215">
    <property type="component" value="Chromosome I"/>
</dbReference>
<keyword evidence="3" id="KW-1185">Reference proteome</keyword>